<evidence type="ECO:0000313" key="2">
    <source>
        <dbReference type="Proteomes" id="UP000680514"/>
    </source>
</evidence>
<gene>
    <name evidence="1" type="ORF">LYSHEL_29700</name>
</gene>
<name>A0ABN6G504_9GAMM</name>
<protein>
    <recommendedName>
        <fullName evidence="3">DUF1579 domain-containing protein</fullName>
    </recommendedName>
</protein>
<proteinExistence type="predicted"/>
<accession>A0ABN6G504</accession>
<dbReference type="PROSITE" id="PS51257">
    <property type="entry name" value="PROKAR_LIPOPROTEIN"/>
    <property type="match status" value="1"/>
</dbReference>
<dbReference type="Proteomes" id="UP000680514">
    <property type="component" value="Chromosome"/>
</dbReference>
<reference evidence="1 2" key="1">
    <citation type="submission" date="2021-03" db="EMBL/GenBank/DDBJ databases">
        <title>Complete Genome Sequences of Two Lysobacter Strains Isolated from Sea Water (Lysobacter caseinilyticus) and Soil (Lysobacter helvus) in South Korea.</title>
        <authorList>
            <person name="Watanabe Y."/>
            <person name="Arakawa K."/>
        </authorList>
    </citation>
    <scope>NUCLEOTIDE SEQUENCE [LARGE SCALE GENOMIC DNA]</scope>
    <source>
        <strain evidence="1 2">D10</strain>
    </source>
</reference>
<evidence type="ECO:0000313" key="1">
    <source>
        <dbReference type="EMBL" id="BCT97099.1"/>
    </source>
</evidence>
<keyword evidence="2" id="KW-1185">Reference proteome</keyword>
<organism evidence="1 2">
    <name type="scientific">Lysobacter helvus</name>
    <dbReference type="NCBI Taxonomy" id="2675059"/>
    <lineage>
        <taxon>Bacteria</taxon>
        <taxon>Pseudomonadati</taxon>
        <taxon>Pseudomonadota</taxon>
        <taxon>Gammaproteobacteria</taxon>
        <taxon>Lysobacterales</taxon>
        <taxon>Lysobacteraceae</taxon>
        <taxon>Lysobacter</taxon>
    </lineage>
</organism>
<evidence type="ECO:0008006" key="3">
    <source>
        <dbReference type="Google" id="ProtNLM"/>
    </source>
</evidence>
<dbReference type="EMBL" id="AP024546">
    <property type="protein sequence ID" value="BCT97099.1"/>
    <property type="molecule type" value="Genomic_DNA"/>
</dbReference>
<sequence>MRDFAQAFRTAWLAMLVFVATSGCERAPQSAPASGDVASLRGTWVSDRQRSMDFNRANAKLKPETIEFLDQLLGRQTLAFDDRTMRAVMPAFQVSVKGKQYAMAAMDEPQPYEVLHAGAHVVVVRSESRFIGTQVTTFNFIDANTFWIYTGGPAGSETPDLHTREYFTRIRVERSPQRP</sequence>